<dbReference type="PANTHER" id="PTHR30093">
    <property type="entry name" value="GENERAL SECRETION PATHWAY PROTEIN G"/>
    <property type="match status" value="1"/>
</dbReference>
<dbReference type="InterPro" id="IPR045584">
    <property type="entry name" value="Pilin-like"/>
</dbReference>
<feature type="transmembrane region" description="Helical" evidence="6">
    <location>
        <begin position="12"/>
        <end position="34"/>
    </location>
</feature>
<name>A0AAW4W1C4_9FIRM</name>
<keyword evidence="5 6" id="KW-0472">Membrane</keyword>
<dbReference type="RefSeq" id="WP_227601048.1">
    <property type="nucleotide sequence ID" value="NZ_JAJEPX010000037.1"/>
</dbReference>
<keyword evidence="4 6" id="KW-1133">Transmembrane helix</keyword>
<keyword evidence="8" id="KW-1185">Reference proteome</keyword>
<dbReference type="Gene3D" id="3.30.700.10">
    <property type="entry name" value="Glycoprotein, Type 4 Pilin"/>
    <property type="match status" value="1"/>
</dbReference>
<dbReference type="GO" id="GO:0016020">
    <property type="term" value="C:membrane"/>
    <property type="evidence" value="ECO:0007669"/>
    <property type="project" value="UniProtKB-SubCell"/>
</dbReference>
<evidence type="ECO:0000313" key="7">
    <source>
        <dbReference type="EMBL" id="MCC2177532.1"/>
    </source>
</evidence>
<keyword evidence="3 6" id="KW-0812">Transmembrane</keyword>
<dbReference type="Proteomes" id="UP001298753">
    <property type="component" value="Unassembled WGS sequence"/>
</dbReference>
<accession>A0AAW4W1C4</accession>
<gene>
    <name evidence="7" type="ORF">LKD22_10420</name>
</gene>
<evidence type="ECO:0000313" key="8">
    <source>
        <dbReference type="Proteomes" id="UP001298753"/>
    </source>
</evidence>
<evidence type="ECO:0000256" key="4">
    <source>
        <dbReference type="ARBA" id="ARBA00022989"/>
    </source>
</evidence>
<dbReference type="PANTHER" id="PTHR30093:SF44">
    <property type="entry name" value="TYPE II SECRETION SYSTEM CORE PROTEIN G"/>
    <property type="match status" value="1"/>
</dbReference>
<evidence type="ECO:0000256" key="5">
    <source>
        <dbReference type="ARBA" id="ARBA00023136"/>
    </source>
</evidence>
<dbReference type="GeneID" id="98661204"/>
<dbReference type="Pfam" id="PF07963">
    <property type="entry name" value="N_methyl"/>
    <property type="match status" value="1"/>
</dbReference>
<dbReference type="AlphaFoldDB" id="A0AAW4W1C4"/>
<dbReference type="InterPro" id="IPR012902">
    <property type="entry name" value="N_methyl_site"/>
</dbReference>
<evidence type="ECO:0000256" key="3">
    <source>
        <dbReference type="ARBA" id="ARBA00022692"/>
    </source>
</evidence>
<keyword evidence="2" id="KW-0488">Methylation</keyword>
<reference evidence="7 8" key="1">
    <citation type="submission" date="2021-10" db="EMBL/GenBank/DDBJ databases">
        <title>Anaerobic single-cell dispensing facilitates the cultivation of human gut bacteria.</title>
        <authorList>
            <person name="Afrizal A."/>
        </authorList>
    </citation>
    <scope>NUCLEOTIDE SEQUENCE [LARGE SCALE GENOMIC DNA]</scope>
    <source>
        <strain evidence="7 8">CLA-AA-H270</strain>
    </source>
</reference>
<protein>
    <submittedName>
        <fullName evidence="7">Prepilin-type N-terminal cleavage/methylation domain-containing protein</fullName>
    </submittedName>
</protein>
<comment type="caution">
    <text evidence="7">The sequence shown here is derived from an EMBL/GenBank/DDBJ whole genome shotgun (WGS) entry which is preliminary data.</text>
</comment>
<evidence type="ECO:0000256" key="1">
    <source>
        <dbReference type="ARBA" id="ARBA00004167"/>
    </source>
</evidence>
<evidence type="ECO:0000256" key="6">
    <source>
        <dbReference type="SAM" id="Phobius"/>
    </source>
</evidence>
<dbReference type="PROSITE" id="PS00409">
    <property type="entry name" value="PROKAR_NTER_METHYL"/>
    <property type="match status" value="1"/>
</dbReference>
<evidence type="ECO:0000256" key="2">
    <source>
        <dbReference type="ARBA" id="ARBA00022481"/>
    </source>
</evidence>
<proteinExistence type="predicted"/>
<dbReference type="EMBL" id="JAJEPX010000037">
    <property type="protein sequence ID" value="MCC2177532.1"/>
    <property type="molecule type" value="Genomic_DNA"/>
</dbReference>
<dbReference type="NCBIfam" id="TIGR02532">
    <property type="entry name" value="IV_pilin_GFxxxE"/>
    <property type="match status" value="1"/>
</dbReference>
<comment type="subcellular location">
    <subcellularLocation>
        <location evidence="1">Membrane</location>
        <topology evidence="1">Single-pass membrane protein</topology>
    </subcellularLocation>
</comment>
<dbReference type="SUPFAM" id="SSF54523">
    <property type="entry name" value="Pili subunits"/>
    <property type="match status" value="1"/>
</dbReference>
<sequence>MLYSKNKKRGFTLVELIVVLVILAILAALLIPALTGYIDKAKKDQVIAETRMLHEAVQTEMAEIYGSNVAWKQQNLSILASDRSTPIDGWKFLGSQADAKNRYDEIVKLAEIPSSAKFLILVNGQAKIHAIIYNSGRGYIGVYFQDTQQYAAYKLGTATEYGTVDDSTYNAPYYSSVLYNWAVDAPRDENGKYNDPNAYWWSCDAIRAALGIGKWDPPET</sequence>
<organism evidence="7 8">
    <name type="scientific">Agathobaculum butyriciproducens</name>
    <dbReference type="NCBI Taxonomy" id="1628085"/>
    <lineage>
        <taxon>Bacteria</taxon>
        <taxon>Bacillati</taxon>
        <taxon>Bacillota</taxon>
        <taxon>Clostridia</taxon>
        <taxon>Eubacteriales</taxon>
        <taxon>Butyricicoccaceae</taxon>
        <taxon>Agathobaculum</taxon>
    </lineage>
</organism>